<dbReference type="InterPro" id="IPR003593">
    <property type="entry name" value="AAA+_ATPase"/>
</dbReference>
<dbReference type="GO" id="GO:0016887">
    <property type="term" value="F:ATP hydrolysis activity"/>
    <property type="evidence" value="ECO:0007669"/>
    <property type="project" value="UniProtKB-UniRule"/>
</dbReference>
<evidence type="ECO:0000256" key="4">
    <source>
        <dbReference type="ARBA" id="ARBA00022741"/>
    </source>
</evidence>
<dbReference type="InterPro" id="IPR027065">
    <property type="entry name" value="Lon_Prtase"/>
</dbReference>
<comment type="function">
    <text evidence="9">ATP-dependent serine protease that mediates the selective degradation of mutant and abnormal proteins as well as certain short-lived regulatory proteins. Required for cellular homeostasis and for survival from DNA damage and developmental changes induced by stress. Degrades polypeptides processively to yield small peptide fragments that are 5 to 10 amino acids long. Binds to DNA in a double-stranded, site-specific manner.</text>
</comment>
<evidence type="ECO:0000256" key="6">
    <source>
        <dbReference type="ARBA" id="ARBA00022825"/>
    </source>
</evidence>
<dbReference type="PROSITE" id="PS51787">
    <property type="entry name" value="LON_N"/>
    <property type="match status" value="1"/>
</dbReference>
<dbReference type="InterPro" id="IPR014721">
    <property type="entry name" value="Ribsml_uS5_D2-typ_fold_subgr"/>
</dbReference>
<dbReference type="SUPFAM" id="SSF88697">
    <property type="entry name" value="PUA domain-like"/>
    <property type="match status" value="1"/>
</dbReference>
<dbReference type="GO" id="GO:0006515">
    <property type="term" value="P:protein quality control for misfolded or incompletely synthesized proteins"/>
    <property type="evidence" value="ECO:0007669"/>
    <property type="project" value="UniProtKB-UniRule"/>
</dbReference>
<dbReference type="InterPro" id="IPR008268">
    <property type="entry name" value="Peptidase_S16_AS"/>
</dbReference>
<evidence type="ECO:0000256" key="8">
    <source>
        <dbReference type="ARBA" id="ARBA00023016"/>
    </source>
</evidence>
<dbReference type="PRINTS" id="PR00830">
    <property type="entry name" value="ENDOLAPTASE"/>
</dbReference>
<dbReference type="CDD" id="cd19500">
    <property type="entry name" value="RecA-like_Lon"/>
    <property type="match status" value="1"/>
</dbReference>
<dbReference type="InterPro" id="IPR004815">
    <property type="entry name" value="Lon_bac/euk-typ"/>
</dbReference>
<feature type="domain" description="Lon proteolytic" evidence="15">
    <location>
        <begin position="589"/>
        <end position="770"/>
    </location>
</feature>
<dbReference type="SMART" id="SM00382">
    <property type="entry name" value="AAA"/>
    <property type="match status" value="1"/>
</dbReference>
<dbReference type="FunFam" id="1.10.8.60:FF:000119">
    <property type="entry name" value="Lon protease"/>
    <property type="match status" value="1"/>
</dbReference>
<evidence type="ECO:0000256" key="3">
    <source>
        <dbReference type="ARBA" id="ARBA00022670"/>
    </source>
</evidence>
<dbReference type="PROSITE" id="PS51786">
    <property type="entry name" value="LON_PROTEOLYTIC"/>
    <property type="match status" value="1"/>
</dbReference>
<evidence type="ECO:0000256" key="10">
    <source>
        <dbReference type="PIRNR" id="PIRNR001174"/>
    </source>
</evidence>
<evidence type="ECO:0000256" key="5">
    <source>
        <dbReference type="ARBA" id="ARBA00022801"/>
    </source>
</evidence>
<dbReference type="PANTHER" id="PTHR10046">
    <property type="entry name" value="ATP DEPENDENT LON PROTEASE FAMILY MEMBER"/>
    <property type="match status" value="1"/>
</dbReference>
<dbReference type="Pfam" id="PF05362">
    <property type="entry name" value="Lon_C"/>
    <property type="match status" value="1"/>
</dbReference>
<dbReference type="HAMAP" id="MF_01973">
    <property type="entry name" value="lon_bact"/>
    <property type="match status" value="1"/>
</dbReference>
<protein>
    <recommendedName>
        <fullName evidence="9 10">Lon protease</fullName>
        <ecNumber evidence="9 10">3.4.21.53</ecNumber>
    </recommendedName>
    <alternativeName>
        <fullName evidence="9">ATP-dependent protease La</fullName>
    </alternativeName>
</protein>
<evidence type="ECO:0000256" key="13">
    <source>
        <dbReference type="PROSITE-ProRule" id="PRU01122"/>
    </source>
</evidence>
<dbReference type="InterPro" id="IPR020568">
    <property type="entry name" value="Ribosomal_Su5_D2-typ_SF"/>
</dbReference>
<comment type="induction">
    <text evidence="9">By heat shock.</text>
</comment>
<feature type="domain" description="Lon N-terminal" evidence="16">
    <location>
        <begin position="8"/>
        <end position="201"/>
    </location>
</feature>
<dbReference type="InterPro" id="IPR003111">
    <property type="entry name" value="Lon_prtase_N"/>
</dbReference>
<dbReference type="InterPro" id="IPR046336">
    <property type="entry name" value="Lon_prtase_N_sf"/>
</dbReference>
<keyword evidence="2 9" id="KW-0963">Cytoplasm</keyword>
<evidence type="ECO:0000256" key="9">
    <source>
        <dbReference type="HAMAP-Rule" id="MF_01973"/>
    </source>
</evidence>
<dbReference type="Gene3D" id="3.30.230.10">
    <property type="match status" value="1"/>
</dbReference>
<dbReference type="NCBIfam" id="NF008053">
    <property type="entry name" value="PRK10787.1"/>
    <property type="match status" value="1"/>
</dbReference>
<evidence type="ECO:0000256" key="14">
    <source>
        <dbReference type="RuleBase" id="RU000591"/>
    </source>
</evidence>
<evidence type="ECO:0000313" key="18">
    <source>
        <dbReference type="Proteomes" id="UP000005259"/>
    </source>
</evidence>
<evidence type="ECO:0000256" key="12">
    <source>
        <dbReference type="PIRSR" id="PIRSR001174-2"/>
    </source>
</evidence>
<dbReference type="Pfam" id="PF02190">
    <property type="entry name" value="LON_substr_bdg"/>
    <property type="match status" value="1"/>
</dbReference>
<dbReference type="InterPro" id="IPR008269">
    <property type="entry name" value="Lon_proteolytic"/>
</dbReference>
<dbReference type="NCBIfam" id="TIGR00763">
    <property type="entry name" value="lon"/>
    <property type="match status" value="1"/>
</dbReference>
<dbReference type="KEGG" id="bti:BTG_26460"/>
<dbReference type="Gene3D" id="3.40.50.300">
    <property type="entry name" value="P-loop containing nucleotide triphosphate hydrolases"/>
    <property type="match status" value="1"/>
</dbReference>
<dbReference type="SUPFAM" id="SSF54211">
    <property type="entry name" value="Ribosomal protein S5 domain 2-like"/>
    <property type="match status" value="1"/>
</dbReference>
<dbReference type="PROSITE" id="PS01046">
    <property type="entry name" value="LON_SER"/>
    <property type="match status" value="1"/>
</dbReference>
<evidence type="ECO:0000259" key="15">
    <source>
        <dbReference type="PROSITE" id="PS51786"/>
    </source>
</evidence>
<keyword evidence="4 9" id="KW-0547">Nucleotide-binding</keyword>
<dbReference type="Gene3D" id="1.20.5.5270">
    <property type="match status" value="1"/>
</dbReference>
<dbReference type="Gene3D" id="2.30.130.40">
    <property type="entry name" value="LON domain-like"/>
    <property type="match status" value="1"/>
</dbReference>
<dbReference type="FunFam" id="1.20.58.1480:FF:000001">
    <property type="entry name" value="Lon protease"/>
    <property type="match status" value="1"/>
</dbReference>
<comment type="catalytic activity">
    <reaction evidence="9 10 13">
        <text>Hydrolysis of proteins in presence of ATP.</text>
        <dbReference type="EC" id="3.4.21.53"/>
    </reaction>
</comment>
<feature type="active site" evidence="9 11">
    <location>
        <position position="719"/>
    </location>
</feature>
<dbReference type="FunFam" id="2.30.130.40:FF:000001">
    <property type="entry name" value="Lon protease"/>
    <property type="match status" value="1"/>
</dbReference>
<evidence type="ECO:0000313" key="17">
    <source>
        <dbReference type="EMBL" id="AFQ18691.1"/>
    </source>
</evidence>
<sequence length="773" mass="86235">MNTNERIVPLLPLRGVLVYPTMVLHLDVGRDKSIQALEQAAMDENIIFLAMQKEMNIDDPKEDDIYSVGTVAKVKQMLKLPNGTLRVLVEGLHRAEVIEFIEEENIVQVSIKTVTEEVEDDLEEKALMRTLLEHFEQYIKVSKKVSNETFATVADVEEPGRLADLIASHLPIKTKQKQEILEIVSVKERLHTLISIIQDEQELLSLEKKIGQKVKRSMERTQKEYFLREQMKAIQTELGDKEGKGGEVEELREKIEQSGMPEETMKAALKELDRYEKLPASSAESGVIRNYIDWLLALPWTEATEDIIDLAHSEEILNNDHYGLEKVKERVLEYLAVQKLTNSLKGPILCLVGPPGVGKTSLARSIATSLNRKFVRASLGGVRDESEIRGHRRTYVGAMPGRIIQGMKKAKTVNPVFLLDEIDKMSNDFRGDPSAALLEVLDPEQNHNFSDHYIEEPYDLSKVMFVATANTLSSIPGPLLDRMEIISIAGYTELEKVHIAREHLLPKQLKEHGLRKGNLQVRDEALLEIIRYYTREAGVRTLERQIAKVCRKVAKIIVTAERKRIVVTEKKIVDLLGKHIFRYGQAEKTDQVGMATGLAYTAAGGDTLAIEVSVAPGKGKLILTGKLGDVMKESAQAAFSYIRSRAEELQIDPNFHEKNDIHIHVPEGAVPKDGPSAGITMATALISALTGIPVSKEVGMTGEITLRGRVLPIGGLKEKTLSAHRAGLTKIILPAENEKDLDDIPESVKENLTFVLASHLDEVLEHALVGVKQ</sequence>
<dbReference type="PIRSF" id="PIRSF001174">
    <property type="entry name" value="Lon_proteas"/>
    <property type="match status" value="1"/>
</dbReference>
<keyword evidence="6 9" id="KW-0720">Serine protease</keyword>
<evidence type="ECO:0000259" key="16">
    <source>
        <dbReference type="PROSITE" id="PS51787"/>
    </source>
</evidence>
<dbReference type="InterPro" id="IPR003959">
    <property type="entry name" value="ATPase_AAA_core"/>
</dbReference>
<dbReference type="GO" id="GO:0004252">
    <property type="term" value="F:serine-type endopeptidase activity"/>
    <property type="evidence" value="ECO:0007669"/>
    <property type="project" value="UniProtKB-UniRule"/>
</dbReference>
<gene>
    <name evidence="9" type="primary">lon</name>
    <name evidence="17" type="ORF">BTG_26460</name>
</gene>
<dbReference type="InterPro" id="IPR054594">
    <property type="entry name" value="Lon_lid"/>
</dbReference>
<dbReference type="InterPro" id="IPR015947">
    <property type="entry name" value="PUA-like_sf"/>
</dbReference>
<dbReference type="FunFam" id="3.30.230.10:FF:000010">
    <property type="entry name" value="Lon protease"/>
    <property type="match status" value="1"/>
</dbReference>
<dbReference type="GO" id="GO:0005737">
    <property type="term" value="C:cytoplasm"/>
    <property type="evidence" value="ECO:0007669"/>
    <property type="project" value="UniProtKB-SubCell"/>
</dbReference>
<dbReference type="FunFam" id="1.20.5.5270:FF:000002">
    <property type="entry name" value="Lon protease homolog"/>
    <property type="match status" value="1"/>
</dbReference>
<keyword evidence="3 9" id="KW-0645">Protease</keyword>
<evidence type="ECO:0000256" key="11">
    <source>
        <dbReference type="PIRSR" id="PIRSR001174-1"/>
    </source>
</evidence>
<dbReference type="SMART" id="SM00464">
    <property type="entry name" value="LON"/>
    <property type="match status" value="1"/>
</dbReference>
<name>A0A9W3JEN4_BACTU</name>
<feature type="active site" evidence="9 11">
    <location>
        <position position="676"/>
    </location>
</feature>
<keyword evidence="5 9" id="KW-0378">Hydrolase</keyword>
<evidence type="ECO:0000256" key="2">
    <source>
        <dbReference type="ARBA" id="ARBA00022490"/>
    </source>
</evidence>
<dbReference type="Pfam" id="PF22667">
    <property type="entry name" value="Lon_lid"/>
    <property type="match status" value="1"/>
</dbReference>
<proteinExistence type="evidence at transcript level"/>
<comment type="subunit">
    <text evidence="9 10">Homohexamer. Organized in a ring with a central cavity.</text>
</comment>
<keyword evidence="7 9" id="KW-0067">ATP-binding</keyword>
<evidence type="ECO:0000256" key="1">
    <source>
        <dbReference type="ARBA" id="ARBA00004496"/>
    </source>
</evidence>
<dbReference type="EMBL" id="CP003752">
    <property type="protein sequence ID" value="AFQ18691.1"/>
    <property type="molecule type" value="Genomic_DNA"/>
</dbReference>
<dbReference type="GO" id="GO:0004176">
    <property type="term" value="F:ATP-dependent peptidase activity"/>
    <property type="evidence" value="ECO:0007669"/>
    <property type="project" value="UniProtKB-UniRule"/>
</dbReference>
<dbReference type="Gene3D" id="1.10.8.60">
    <property type="match status" value="1"/>
</dbReference>
<dbReference type="SUPFAM" id="SSF52540">
    <property type="entry name" value="P-loop containing nucleoside triphosphate hydrolases"/>
    <property type="match status" value="1"/>
</dbReference>
<reference evidence="17 18" key="1">
    <citation type="submission" date="2012-08" db="EMBL/GenBank/DDBJ databases">
        <authorList>
            <person name="Doggett N."/>
            <person name="Teshima H."/>
            <person name="Bruce D."/>
            <person name="Detter J.C."/>
            <person name="Johnson S.L."/>
            <person name="Han C."/>
        </authorList>
    </citation>
    <scope>NUCLEOTIDE SEQUENCE [LARGE SCALE GENOMIC DNA]</scope>
    <source>
        <strain evidence="17 18">HD-771</strain>
    </source>
</reference>
<dbReference type="GO" id="GO:0043565">
    <property type="term" value="F:sequence-specific DNA binding"/>
    <property type="evidence" value="ECO:0007669"/>
    <property type="project" value="UniProtKB-UniRule"/>
</dbReference>
<dbReference type="GO" id="GO:0005524">
    <property type="term" value="F:ATP binding"/>
    <property type="evidence" value="ECO:0007669"/>
    <property type="project" value="UniProtKB-UniRule"/>
</dbReference>
<dbReference type="EC" id="3.4.21.53" evidence="9 10"/>
<dbReference type="InterPro" id="IPR027543">
    <property type="entry name" value="Lon_bac"/>
</dbReference>
<dbReference type="AlphaFoldDB" id="A0A9W3JEN4"/>
<dbReference type="Gene3D" id="1.20.58.1480">
    <property type="match status" value="1"/>
</dbReference>
<comment type="subcellular location">
    <subcellularLocation>
        <location evidence="1 9 10">Cytoplasm</location>
    </subcellularLocation>
</comment>
<comment type="similarity">
    <text evidence="9 10 13 14">Belongs to the peptidase S16 family.</text>
</comment>
<feature type="binding site" evidence="9 12">
    <location>
        <begin position="353"/>
        <end position="360"/>
    </location>
    <ligand>
        <name>ATP</name>
        <dbReference type="ChEBI" id="CHEBI:30616"/>
    </ligand>
</feature>
<dbReference type="Pfam" id="PF00004">
    <property type="entry name" value="AAA"/>
    <property type="match status" value="1"/>
</dbReference>
<keyword evidence="8 9" id="KW-0346">Stress response</keyword>
<evidence type="ECO:0000256" key="7">
    <source>
        <dbReference type="ARBA" id="ARBA00022840"/>
    </source>
</evidence>
<accession>A0A9W3JEN4</accession>
<dbReference type="InterPro" id="IPR027417">
    <property type="entry name" value="P-loop_NTPase"/>
</dbReference>
<dbReference type="Proteomes" id="UP000005259">
    <property type="component" value="Chromosome"/>
</dbReference>
<dbReference type="GO" id="GO:0034605">
    <property type="term" value="P:cellular response to heat"/>
    <property type="evidence" value="ECO:0007669"/>
    <property type="project" value="UniProtKB-UniRule"/>
</dbReference>
<organism evidence="17 18">
    <name type="scientific">Bacillus thuringiensis HD-771</name>
    <dbReference type="NCBI Taxonomy" id="1218175"/>
    <lineage>
        <taxon>Bacteria</taxon>
        <taxon>Bacillati</taxon>
        <taxon>Bacillota</taxon>
        <taxon>Bacilli</taxon>
        <taxon>Bacillales</taxon>
        <taxon>Bacillaceae</taxon>
        <taxon>Bacillus</taxon>
        <taxon>Bacillus cereus group</taxon>
    </lineage>
</organism>
<dbReference type="FunFam" id="3.40.50.300:FF:000382">
    <property type="entry name" value="Lon protease homolog 2, peroxisomal"/>
    <property type="match status" value="1"/>
</dbReference>